<evidence type="ECO:0000313" key="2">
    <source>
        <dbReference type="Proteomes" id="UP000239589"/>
    </source>
</evidence>
<dbReference type="InterPro" id="IPR010985">
    <property type="entry name" value="Ribbon_hlx_hlx"/>
</dbReference>
<protein>
    <submittedName>
        <fullName evidence="1">Protein repA</fullName>
    </submittedName>
</protein>
<dbReference type="EMBL" id="PGEM01000242">
    <property type="protein sequence ID" value="PPJ61421.1"/>
    <property type="molecule type" value="Genomic_DNA"/>
</dbReference>
<dbReference type="RefSeq" id="WP_104389615.1">
    <property type="nucleotide sequence ID" value="NZ_PGEM01000242.1"/>
</dbReference>
<accession>A0A2S6CNY0</accession>
<proteinExistence type="predicted"/>
<dbReference type="InterPro" id="IPR013321">
    <property type="entry name" value="Arc_rbn_hlx_hlx"/>
</dbReference>
<dbReference type="GO" id="GO:0006355">
    <property type="term" value="P:regulation of DNA-templated transcription"/>
    <property type="evidence" value="ECO:0007669"/>
    <property type="project" value="InterPro"/>
</dbReference>
<dbReference type="Gene3D" id="1.10.1220.10">
    <property type="entry name" value="Met repressor-like"/>
    <property type="match status" value="1"/>
</dbReference>
<sequence length="53" mass="6205">MKEEKIEKVRISLSLPVKTNDDLNELSKKYGMTKSGLVHFLLQRLKERGDLFK</sequence>
<dbReference type="SUPFAM" id="SSF47598">
    <property type="entry name" value="Ribbon-helix-helix"/>
    <property type="match status" value="1"/>
</dbReference>
<comment type="caution">
    <text evidence="1">The sequence shown here is derived from an EMBL/GenBank/DDBJ whole genome shotgun (WGS) entry which is preliminary data.</text>
</comment>
<gene>
    <name evidence="1" type="ORF">CUN59_21020</name>
</gene>
<organism evidence="1 2">
    <name type="scientific">Cuspidothrix issatschenkoi CHARLIE-1</name>
    <dbReference type="NCBI Taxonomy" id="2052836"/>
    <lineage>
        <taxon>Bacteria</taxon>
        <taxon>Bacillati</taxon>
        <taxon>Cyanobacteriota</taxon>
        <taxon>Cyanophyceae</taxon>
        <taxon>Nostocales</taxon>
        <taxon>Aphanizomenonaceae</taxon>
        <taxon>Cuspidothrix</taxon>
    </lineage>
</organism>
<dbReference type="AlphaFoldDB" id="A0A2S6CNY0"/>
<dbReference type="Proteomes" id="UP000239589">
    <property type="component" value="Unassembled WGS sequence"/>
</dbReference>
<evidence type="ECO:0000313" key="1">
    <source>
        <dbReference type="EMBL" id="PPJ61421.1"/>
    </source>
</evidence>
<keyword evidence="2" id="KW-1185">Reference proteome</keyword>
<name>A0A2S6CNY0_9CYAN</name>
<reference evidence="1 2" key="1">
    <citation type="submission" date="2018-02" db="EMBL/GenBank/DDBJ databases">
        <title>Discovery of a pederin family compound in a non-symbiotic bloom-forming cyanobacterium.</title>
        <authorList>
            <person name="Kust A."/>
            <person name="Mares J."/>
            <person name="Jokela J."/>
            <person name="Urajova P."/>
            <person name="Hajek J."/>
            <person name="Saurav K."/>
            <person name="Voracova K."/>
            <person name="Fewer D.P."/>
            <person name="Haapaniemi E."/>
            <person name="Permi P."/>
            <person name="Rehakova K."/>
            <person name="Sivonen K."/>
            <person name="Hrouzek P."/>
        </authorList>
    </citation>
    <scope>NUCLEOTIDE SEQUENCE [LARGE SCALE GENOMIC DNA]</scope>
    <source>
        <strain evidence="1 2">CHARLIE-1</strain>
    </source>
</reference>